<dbReference type="PANTHER" id="PTHR35011:SF2">
    <property type="entry name" value="2,3-DIKETO-L-GULONATE TRAP TRANSPORTER SMALL PERMEASE PROTEIN YIAM"/>
    <property type="match status" value="1"/>
</dbReference>
<proteinExistence type="inferred from homology"/>
<feature type="transmembrane region" description="Helical" evidence="9">
    <location>
        <begin position="87"/>
        <end position="108"/>
    </location>
</feature>
<dbReference type="AlphaFoldDB" id="A0A2U1V3P4"/>
<dbReference type="OrthoDB" id="4964541at2"/>
<keyword evidence="4 9" id="KW-0997">Cell inner membrane</keyword>
<comment type="subcellular location">
    <subcellularLocation>
        <location evidence="1 9">Cell inner membrane</location>
        <topology evidence="1 9">Multi-pass membrane protein</topology>
    </subcellularLocation>
</comment>
<dbReference type="EMBL" id="PDOA01000007">
    <property type="protein sequence ID" value="PWC28516.1"/>
    <property type="molecule type" value="Genomic_DNA"/>
</dbReference>
<evidence type="ECO:0000256" key="8">
    <source>
        <dbReference type="ARBA" id="ARBA00038436"/>
    </source>
</evidence>
<evidence type="ECO:0000256" key="9">
    <source>
        <dbReference type="RuleBase" id="RU369079"/>
    </source>
</evidence>
<keyword evidence="2 9" id="KW-0813">Transport</keyword>
<evidence type="ECO:0000256" key="2">
    <source>
        <dbReference type="ARBA" id="ARBA00022448"/>
    </source>
</evidence>
<evidence type="ECO:0000256" key="5">
    <source>
        <dbReference type="ARBA" id="ARBA00022692"/>
    </source>
</evidence>
<evidence type="ECO:0000256" key="1">
    <source>
        <dbReference type="ARBA" id="ARBA00004429"/>
    </source>
</evidence>
<feature type="transmembrane region" description="Helical" evidence="9">
    <location>
        <begin position="128"/>
        <end position="153"/>
    </location>
</feature>
<dbReference type="Pfam" id="PF04290">
    <property type="entry name" value="DctQ"/>
    <property type="match status" value="1"/>
</dbReference>
<protein>
    <recommendedName>
        <fullName evidence="9">TRAP transporter small permease protein</fullName>
    </recommendedName>
</protein>
<evidence type="ECO:0000256" key="4">
    <source>
        <dbReference type="ARBA" id="ARBA00022519"/>
    </source>
</evidence>
<gene>
    <name evidence="11" type="ORF">CR165_12550</name>
</gene>
<dbReference type="GO" id="GO:0022857">
    <property type="term" value="F:transmembrane transporter activity"/>
    <property type="evidence" value="ECO:0007669"/>
    <property type="project" value="UniProtKB-UniRule"/>
</dbReference>
<organism evidence="11 12">
    <name type="scientific">Teichococcus aestuarii</name>
    <dbReference type="NCBI Taxonomy" id="568898"/>
    <lineage>
        <taxon>Bacteria</taxon>
        <taxon>Pseudomonadati</taxon>
        <taxon>Pseudomonadota</taxon>
        <taxon>Alphaproteobacteria</taxon>
        <taxon>Acetobacterales</taxon>
        <taxon>Roseomonadaceae</taxon>
        <taxon>Roseomonas</taxon>
    </lineage>
</organism>
<dbReference type="RefSeq" id="WP_109517337.1">
    <property type="nucleotide sequence ID" value="NZ_PDOA01000007.1"/>
</dbReference>
<keyword evidence="6 9" id="KW-1133">Transmembrane helix</keyword>
<evidence type="ECO:0000313" key="12">
    <source>
        <dbReference type="Proteomes" id="UP000245048"/>
    </source>
</evidence>
<comment type="subunit">
    <text evidence="9">The complex comprises the extracytoplasmic solute receptor protein and the two transmembrane proteins.</text>
</comment>
<feature type="transmembrane region" description="Helical" evidence="9">
    <location>
        <begin position="12"/>
        <end position="36"/>
    </location>
</feature>
<keyword evidence="12" id="KW-1185">Reference proteome</keyword>
<feature type="transmembrane region" description="Helical" evidence="9">
    <location>
        <begin position="48"/>
        <end position="66"/>
    </location>
</feature>
<evidence type="ECO:0000256" key="6">
    <source>
        <dbReference type="ARBA" id="ARBA00022989"/>
    </source>
</evidence>
<comment type="function">
    <text evidence="9">Part of the tripartite ATP-independent periplasmic (TRAP) transport system.</text>
</comment>
<reference evidence="12" key="1">
    <citation type="submission" date="2017-10" db="EMBL/GenBank/DDBJ databases">
        <authorList>
            <person name="Toshchakov S.V."/>
            <person name="Goeva M.A."/>
        </authorList>
    </citation>
    <scope>NUCLEOTIDE SEQUENCE [LARGE SCALE GENOMIC DNA]</scope>
    <source>
        <strain evidence="12">JR1/69-1-13</strain>
    </source>
</reference>
<accession>A0A2U1V3P4</accession>
<keyword evidence="7 9" id="KW-0472">Membrane</keyword>
<dbReference type="GO" id="GO:0005886">
    <property type="term" value="C:plasma membrane"/>
    <property type="evidence" value="ECO:0007669"/>
    <property type="project" value="UniProtKB-SubCell"/>
</dbReference>
<evidence type="ECO:0000256" key="3">
    <source>
        <dbReference type="ARBA" id="ARBA00022475"/>
    </source>
</evidence>
<evidence type="ECO:0000259" key="10">
    <source>
        <dbReference type="Pfam" id="PF04290"/>
    </source>
</evidence>
<comment type="similarity">
    <text evidence="8 9">Belongs to the TRAP transporter small permease family.</text>
</comment>
<keyword evidence="3" id="KW-1003">Cell membrane</keyword>
<name>A0A2U1V3P4_9PROT</name>
<dbReference type="InterPro" id="IPR007387">
    <property type="entry name" value="TRAP_DctQ"/>
</dbReference>
<dbReference type="GO" id="GO:0015740">
    <property type="term" value="P:C4-dicarboxylate transport"/>
    <property type="evidence" value="ECO:0007669"/>
    <property type="project" value="TreeGrafter"/>
</dbReference>
<feature type="domain" description="Tripartite ATP-independent periplasmic transporters DctQ component" evidence="10">
    <location>
        <begin position="24"/>
        <end position="152"/>
    </location>
</feature>
<comment type="caution">
    <text evidence="11">The sequence shown here is derived from an EMBL/GenBank/DDBJ whole genome shotgun (WGS) entry which is preliminary data.</text>
</comment>
<evidence type="ECO:0000256" key="7">
    <source>
        <dbReference type="ARBA" id="ARBA00023136"/>
    </source>
</evidence>
<sequence>MIGRLADRAFSLAEWLLVLALGAMVIMVFGNVVLRYAFDSGITVSDELSRLLFVWLTFLGAVVVLRQGGHLGFDLVTNALPKAGRRVCRIVSDLLMLLCCGVFLWGAWAQAAMNMGNLAPVSGVPLGWTYAAAVVAGAGLGLVALADLAAALAGREPPARDMEGEAGA</sequence>
<keyword evidence="5 9" id="KW-0812">Transmembrane</keyword>
<evidence type="ECO:0000313" key="11">
    <source>
        <dbReference type="EMBL" id="PWC28516.1"/>
    </source>
</evidence>
<dbReference type="PANTHER" id="PTHR35011">
    <property type="entry name" value="2,3-DIKETO-L-GULONATE TRAP TRANSPORTER SMALL PERMEASE PROTEIN YIAM"/>
    <property type="match status" value="1"/>
</dbReference>
<dbReference type="InterPro" id="IPR055348">
    <property type="entry name" value="DctQ"/>
</dbReference>
<dbReference type="Proteomes" id="UP000245048">
    <property type="component" value="Unassembled WGS sequence"/>
</dbReference>